<sequence>MFAPLVWALVILLLKDVVSISIEYVYMRVVDPPGLPNLMKLSLAQIGPRFNLTSPTYLSHFMPENACSQANELPFEGFVNSQPLAQTIALIARGYIFILMTSVTVFSGCSFVTKVINAHIAGSVAAVIYDLNPRATQTFSMIQDETSRRVLIPCAFMNGKDG</sequence>
<feature type="domain" description="PA" evidence="4">
    <location>
        <begin position="63"/>
        <end position="162"/>
    </location>
</feature>
<name>A0A8E0RW66_9TREM</name>
<gene>
    <name evidence="5" type="ORF">FBUS_10920</name>
</gene>
<dbReference type="Gene3D" id="3.50.30.30">
    <property type="match status" value="1"/>
</dbReference>
<keyword evidence="6" id="KW-1185">Reference proteome</keyword>
<feature type="signal peptide" evidence="3">
    <location>
        <begin position="1"/>
        <end position="19"/>
    </location>
</feature>
<proteinExistence type="predicted"/>
<evidence type="ECO:0000256" key="3">
    <source>
        <dbReference type="SAM" id="SignalP"/>
    </source>
</evidence>
<evidence type="ECO:0000259" key="4">
    <source>
        <dbReference type="Pfam" id="PF02225"/>
    </source>
</evidence>
<dbReference type="InterPro" id="IPR003137">
    <property type="entry name" value="PA_domain"/>
</dbReference>
<dbReference type="GO" id="GO:0006508">
    <property type="term" value="P:proteolysis"/>
    <property type="evidence" value="ECO:0007669"/>
    <property type="project" value="UniProtKB-KW"/>
</dbReference>
<keyword evidence="2" id="KW-0325">Glycoprotein</keyword>
<dbReference type="GO" id="GO:0008233">
    <property type="term" value="F:peptidase activity"/>
    <property type="evidence" value="ECO:0007669"/>
    <property type="project" value="UniProtKB-KW"/>
</dbReference>
<dbReference type="PANTHER" id="PTHR22702">
    <property type="entry name" value="PROTEASE-ASSOCIATED DOMAIN-CONTAINING PROTEIN"/>
    <property type="match status" value="1"/>
</dbReference>
<dbReference type="Proteomes" id="UP000728185">
    <property type="component" value="Unassembled WGS sequence"/>
</dbReference>
<feature type="chain" id="PRO_5034590525" evidence="3">
    <location>
        <begin position="20"/>
        <end position="162"/>
    </location>
</feature>
<dbReference type="InterPro" id="IPR046450">
    <property type="entry name" value="PA_dom_sf"/>
</dbReference>
<dbReference type="PANTHER" id="PTHR22702:SF1">
    <property type="entry name" value="PROTEASE-ASSOCIATED DOMAIN-CONTAINING PROTEIN 1"/>
    <property type="match status" value="1"/>
</dbReference>
<dbReference type="OrthoDB" id="206201at2759"/>
<dbReference type="Pfam" id="PF02225">
    <property type="entry name" value="PA"/>
    <property type="match status" value="1"/>
</dbReference>
<dbReference type="SUPFAM" id="SSF52025">
    <property type="entry name" value="PA domain"/>
    <property type="match status" value="1"/>
</dbReference>
<accession>A0A8E0RW66</accession>
<protein>
    <submittedName>
        <fullName evidence="5">Protease-associated domain-containing protein 1</fullName>
    </submittedName>
</protein>
<evidence type="ECO:0000313" key="5">
    <source>
        <dbReference type="EMBL" id="KAA0190856.1"/>
    </source>
</evidence>
<dbReference type="EMBL" id="LUCM01006730">
    <property type="protein sequence ID" value="KAA0190856.1"/>
    <property type="molecule type" value="Genomic_DNA"/>
</dbReference>
<reference evidence="5" key="1">
    <citation type="submission" date="2019-05" db="EMBL/GenBank/DDBJ databases">
        <title>Annotation for the trematode Fasciolopsis buski.</title>
        <authorList>
            <person name="Choi Y.-J."/>
        </authorList>
    </citation>
    <scope>NUCLEOTIDE SEQUENCE</scope>
    <source>
        <strain evidence="5">HT</strain>
        <tissue evidence="5">Whole worm</tissue>
    </source>
</reference>
<evidence type="ECO:0000313" key="6">
    <source>
        <dbReference type="Proteomes" id="UP000728185"/>
    </source>
</evidence>
<evidence type="ECO:0000256" key="2">
    <source>
        <dbReference type="ARBA" id="ARBA00023180"/>
    </source>
</evidence>
<keyword evidence="5" id="KW-0645">Protease</keyword>
<organism evidence="5 6">
    <name type="scientific">Fasciolopsis buskii</name>
    <dbReference type="NCBI Taxonomy" id="27845"/>
    <lineage>
        <taxon>Eukaryota</taxon>
        <taxon>Metazoa</taxon>
        <taxon>Spiralia</taxon>
        <taxon>Lophotrochozoa</taxon>
        <taxon>Platyhelminthes</taxon>
        <taxon>Trematoda</taxon>
        <taxon>Digenea</taxon>
        <taxon>Plagiorchiida</taxon>
        <taxon>Echinostomata</taxon>
        <taxon>Echinostomatoidea</taxon>
        <taxon>Fasciolidae</taxon>
        <taxon>Fasciolopsis</taxon>
    </lineage>
</organism>
<dbReference type="AlphaFoldDB" id="A0A8E0RW66"/>
<comment type="caution">
    <text evidence="5">The sequence shown here is derived from an EMBL/GenBank/DDBJ whole genome shotgun (WGS) entry which is preliminary data.</text>
</comment>
<evidence type="ECO:0000256" key="1">
    <source>
        <dbReference type="ARBA" id="ARBA00022729"/>
    </source>
</evidence>
<keyword evidence="5" id="KW-0378">Hydrolase</keyword>
<keyword evidence="1 3" id="KW-0732">Signal</keyword>